<dbReference type="Pfam" id="PF00701">
    <property type="entry name" value="DHDPS"/>
    <property type="match status" value="1"/>
</dbReference>
<evidence type="ECO:0000256" key="3">
    <source>
        <dbReference type="ARBA" id="ARBA00023270"/>
    </source>
</evidence>
<evidence type="ECO:0000256" key="1">
    <source>
        <dbReference type="ARBA" id="ARBA00007592"/>
    </source>
</evidence>
<keyword evidence="3" id="KW-0704">Schiff base</keyword>
<proteinExistence type="inferred from homology"/>
<dbReference type="PANTHER" id="PTHR12128:SF66">
    <property type="entry name" value="4-HYDROXY-2-OXOGLUTARATE ALDOLASE, MITOCHONDRIAL"/>
    <property type="match status" value="1"/>
</dbReference>
<reference evidence="5" key="1">
    <citation type="submission" date="2022-06" db="EMBL/GenBank/DDBJ databases">
        <title>Complete genome sequence of Streptomyces nigrescens HEK616.</title>
        <authorList>
            <person name="Asamizu S."/>
            <person name="Onaka H."/>
        </authorList>
    </citation>
    <scope>NUCLEOTIDE SEQUENCE</scope>
    <source>
        <strain evidence="5">HEK616</strain>
    </source>
</reference>
<dbReference type="Gene3D" id="3.20.20.70">
    <property type="entry name" value="Aldolase class I"/>
    <property type="match status" value="1"/>
</dbReference>
<organism evidence="5 6">
    <name type="scientific">Streptomyces nigrescens</name>
    <dbReference type="NCBI Taxonomy" id="1920"/>
    <lineage>
        <taxon>Bacteria</taxon>
        <taxon>Bacillati</taxon>
        <taxon>Actinomycetota</taxon>
        <taxon>Actinomycetes</taxon>
        <taxon>Kitasatosporales</taxon>
        <taxon>Streptomycetaceae</taxon>
        <taxon>Streptomyces</taxon>
    </lineage>
</organism>
<dbReference type="PRINTS" id="PR00146">
    <property type="entry name" value="DHPICSNTHASE"/>
</dbReference>
<dbReference type="SMART" id="SM01130">
    <property type="entry name" value="DHDPS"/>
    <property type="match status" value="1"/>
</dbReference>
<evidence type="ECO:0000256" key="4">
    <source>
        <dbReference type="PIRNR" id="PIRNR001365"/>
    </source>
</evidence>
<dbReference type="InterPro" id="IPR020625">
    <property type="entry name" value="Schiff_base-form_aldolases_AS"/>
</dbReference>
<dbReference type="PIRSF" id="PIRSF001365">
    <property type="entry name" value="DHDPS"/>
    <property type="match status" value="1"/>
</dbReference>
<dbReference type="Proteomes" id="UP001059597">
    <property type="component" value="Chromosome"/>
</dbReference>
<protein>
    <submittedName>
        <fullName evidence="5">Dihydrodipicolinate synthase family protein</fullName>
    </submittedName>
</protein>
<dbReference type="PROSITE" id="PS00666">
    <property type="entry name" value="DHDPS_2"/>
    <property type="match status" value="1"/>
</dbReference>
<evidence type="ECO:0000313" key="6">
    <source>
        <dbReference type="Proteomes" id="UP001059597"/>
    </source>
</evidence>
<keyword evidence="2 4" id="KW-0456">Lyase</keyword>
<keyword evidence="6" id="KW-1185">Reference proteome</keyword>
<evidence type="ECO:0000256" key="2">
    <source>
        <dbReference type="ARBA" id="ARBA00023239"/>
    </source>
</evidence>
<dbReference type="CDD" id="cd00408">
    <property type="entry name" value="DHDPS-like"/>
    <property type="match status" value="1"/>
</dbReference>
<dbReference type="PANTHER" id="PTHR12128">
    <property type="entry name" value="DIHYDRODIPICOLINATE SYNTHASE"/>
    <property type="match status" value="1"/>
</dbReference>
<dbReference type="InterPro" id="IPR013785">
    <property type="entry name" value="Aldolase_TIM"/>
</dbReference>
<sequence>MSYVFHDHPEPAMALPTPLHGPLHGVIPPVCTPLDPRGEVDTASLTRLVHHLVAGGVHGLFALGSTGEVAYLTDDRRATALETVIKAADGRVPVLAGVIDTTTPRVLDHARAAAALGADALVATAPFYTRTHPREIAAHFRHLRAAVDRPLFAYDIPMAVPSRLTPTVVRELAEDGTLAGLKDSSGDEGALRRLLVALGGRTGRRTGPAPGFTILTGSELTVDGALLAGADGVVPGLGNVDPAGYVRLYEAARAGDWARAAAEQERLAALFGMVDAGPEAEMGRSSSALGAFKAALWLLGVIEHGATAFPQLPLSEESVREVGRRLTAAGLESVARTGDTG</sequence>
<name>A0ABN6QTA7_STRNI</name>
<evidence type="ECO:0000313" key="5">
    <source>
        <dbReference type="EMBL" id="BDM67744.1"/>
    </source>
</evidence>
<dbReference type="EMBL" id="AP026073">
    <property type="protein sequence ID" value="BDM67744.1"/>
    <property type="molecule type" value="Genomic_DNA"/>
</dbReference>
<dbReference type="SUPFAM" id="SSF51569">
    <property type="entry name" value="Aldolase"/>
    <property type="match status" value="1"/>
</dbReference>
<dbReference type="InterPro" id="IPR002220">
    <property type="entry name" value="DapA-like"/>
</dbReference>
<accession>A0ABN6QTA7</accession>
<gene>
    <name evidence="5" type="ORF">HEK616_12310</name>
</gene>
<comment type="similarity">
    <text evidence="1 4">Belongs to the DapA family.</text>
</comment>